<gene>
    <name evidence="1" type="ORF">OCU04_009418</name>
</gene>
<dbReference type="Proteomes" id="UP001152300">
    <property type="component" value="Unassembled WGS sequence"/>
</dbReference>
<accession>A0A9X0AF50</accession>
<sequence>MYFPRSVKDFWDLPFPQHEQYLLYLVHFYDIQDYECWGDEDYFYERGLTSDESSSDISIEEAVRNHPLSALKELAFMIGLDFQELSEYYRRVDQQRRRSQLGARTRPVVLQKQSGAMSLGAKSESVVLETQSDAMSMSLHSGRPVKSESGLSNERVIWDPEGVAERRKTEQRIGGFEARRRSFETMSTYRSQSL</sequence>
<protein>
    <submittedName>
        <fullName evidence="1">Uncharacterized protein</fullName>
    </submittedName>
</protein>
<comment type="caution">
    <text evidence="1">The sequence shown here is derived from an EMBL/GenBank/DDBJ whole genome shotgun (WGS) entry which is preliminary data.</text>
</comment>
<dbReference type="AlphaFoldDB" id="A0A9X0AF50"/>
<organism evidence="1 2">
    <name type="scientific">Sclerotinia nivalis</name>
    <dbReference type="NCBI Taxonomy" id="352851"/>
    <lineage>
        <taxon>Eukaryota</taxon>
        <taxon>Fungi</taxon>
        <taxon>Dikarya</taxon>
        <taxon>Ascomycota</taxon>
        <taxon>Pezizomycotina</taxon>
        <taxon>Leotiomycetes</taxon>
        <taxon>Helotiales</taxon>
        <taxon>Sclerotiniaceae</taxon>
        <taxon>Sclerotinia</taxon>
    </lineage>
</organism>
<keyword evidence="2" id="KW-1185">Reference proteome</keyword>
<evidence type="ECO:0000313" key="1">
    <source>
        <dbReference type="EMBL" id="KAJ8061612.1"/>
    </source>
</evidence>
<proteinExistence type="predicted"/>
<dbReference type="EMBL" id="JAPEIS010000011">
    <property type="protein sequence ID" value="KAJ8061612.1"/>
    <property type="molecule type" value="Genomic_DNA"/>
</dbReference>
<name>A0A9X0AF50_9HELO</name>
<reference evidence="1" key="1">
    <citation type="submission" date="2022-11" db="EMBL/GenBank/DDBJ databases">
        <title>Genome Resource of Sclerotinia nivalis Strain SnTB1, a Plant Pathogen Isolated from American Ginseng.</title>
        <authorList>
            <person name="Fan S."/>
        </authorList>
    </citation>
    <scope>NUCLEOTIDE SEQUENCE</scope>
    <source>
        <strain evidence="1">SnTB1</strain>
    </source>
</reference>
<evidence type="ECO:0000313" key="2">
    <source>
        <dbReference type="Proteomes" id="UP001152300"/>
    </source>
</evidence>
<dbReference type="OrthoDB" id="3557229at2759"/>